<dbReference type="EMBL" id="SFCI01002374">
    <property type="protein sequence ID" value="TFY73999.1"/>
    <property type="molecule type" value="Genomic_DNA"/>
</dbReference>
<evidence type="ECO:0000313" key="3">
    <source>
        <dbReference type="Proteomes" id="UP000298061"/>
    </source>
</evidence>
<proteinExistence type="predicted"/>
<feature type="region of interest" description="Disordered" evidence="1">
    <location>
        <begin position="141"/>
        <end position="179"/>
    </location>
</feature>
<evidence type="ECO:0000256" key="1">
    <source>
        <dbReference type="SAM" id="MobiDB-lite"/>
    </source>
</evidence>
<keyword evidence="3" id="KW-1185">Reference proteome</keyword>
<accession>A0A4Y9ZKN9</accession>
<name>A0A4Y9ZKN9_9AGAM</name>
<feature type="region of interest" description="Disordered" evidence="1">
    <location>
        <begin position="1"/>
        <end position="24"/>
    </location>
</feature>
<feature type="compositionally biased region" description="Basic and acidic residues" evidence="1">
    <location>
        <begin position="170"/>
        <end position="179"/>
    </location>
</feature>
<organism evidence="2 3">
    <name type="scientific">Hericium alpestre</name>
    <dbReference type="NCBI Taxonomy" id="135208"/>
    <lineage>
        <taxon>Eukaryota</taxon>
        <taxon>Fungi</taxon>
        <taxon>Dikarya</taxon>
        <taxon>Basidiomycota</taxon>
        <taxon>Agaricomycotina</taxon>
        <taxon>Agaricomycetes</taxon>
        <taxon>Russulales</taxon>
        <taxon>Hericiaceae</taxon>
        <taxon>Hericium</taxon>
    </lineage>
</organism>
<gene>
    <name evidence="2" type="ORF">EWM64_g10014</name>
</gene>
<feature type="compositionally biased region" description="Low complexity" evidence="1">
    <location>
        <begin position="306"/>
        <end position="321"/>
    </location>
</feature>
<feature type="region of interest" description="Disordered" evidence="1">
    <location>
        <begin position="304"/>
        <end position="325"/>
    </location>
</feature>
<dbReference type="Proteomes" id="UP000298061">
    <property type="component" value="Unassembled WGS sequence"/>
</dbReference>
<dbReference type="AlphaFoldDB" id="A0A4Y9ZKN9"/>
<dbReference type="STRING" id="135208.A0A4Y9ZKN9"/>
<feature type="region of interest" description="Disordered" evidence="1">
    <location>
        <begin position="56"/>
        <end position="108"/>
    </location>
</feature>
<evidence type="ECO:0000313" key="2">
    <source>
        <dbReference type="EMBL" id="TFY73999.1"/>
    </source>
</evidence>
<reference evidence="2 3" key="1">
    <citation type="submission" date="2019-02" db="EMBL/GenBank/DDBJ databases">
        <title>Genome sequencing of the rare red list fungi Hericium alpestre (H. flagellum).</title>
        <authorList>
            <person name="Buettner E."/>
            <person name="Kellner H."/>
        </authorList>
    </citation>
    <scope>NUCLEOTIDE SEQUENCE [LARGE SCALE GENOMIC DNA]</scope>
    <source>
        <strain evidence="2 3">DSM 108284</strain>
    </source>
</reference>
<protein>
    <submittedName>
        <fullName evidence="2">Uncharacterized protein</fullName>
    </submittedName>
</protein>
<feature type="compositionally biased region" description="Polar residues" evidence="1">
    <location>
        <begin position="56"/>
        <end position="65"/>
    </location>
</feature>
<sequence length="395" mass="43383">MSVPMTNSPVGPASLADSTDDPQLTIRIPNPKVFMALRPSTPNVQSLLMGNSRMQVHTPPDSCSSWHPKMRSLSLPQSQEDKETECNYTPKKRHKVPTDHGPIPKDPQVHSYAAKTASFLISDMPPEEKYSTGTWIAEHPEHASKGKFPPGMYEIYSSGSQGSDDDSNDEDKASSHRSKYDRAWTAAASSLGIRTVNPGEMPSREAFDDALLHFVGNLPPELKEVSAFMPDAYAEIAQAIEKNDASVLSERLRPWTLYHHVRSGSRKYHLLLLPKEAYFNISPDREEKLRNEFIAEVDGEAPISKASSASSSHGSGSHGASQPEGTTAFLRVPVSPQIYDILVYAHKNHSSTSVTLAEVRQVGIASITWPMAELFHRLCPICSMRAASKPVAVGQ</sequence>
<dbReference type="OrthoDB" id="39175at2759"/>
<comment type="caution">
    <text evidence="2">The sequence shown here is derived from an EMBL/GenBank/DDBJ whole genome shotgun (WGS) entry which is preliminary data.</text>
</comment>